<dbReference type="OrthoDB" id="5378827at2759"/>
<gene>
    <name evidence="1" type="ORF">FRX48_08243</name>
</gene>
<accession>A0A5M8PGW4</accession>
<reference evidence="1 2" key="1">
    <citation type="submission" date="2019-09" db="EMBL/GenBank/DDBJ databases">
        <title>The hologenome of the rock-dwelling lichen Lasallia pustulata.</title>
        <authorList>
            <person name="Greshake Tzovaras B."/>
            <person name="Segers F."/>
            <person name="Bicker A."/>
            <person name="Dal Grande F."/>
            <person name="Otte J."/>
            <person name="Hankeln T."/>
            <person name="Schmitt I."/>
            <person name="Ebersberger I."/>
        </authorList>
    </citation>
    <scope>NUCLEOTIDE SEQUENCE [LARGE SCALE GENOMIC DNA]</scope>
    <source>
        <strain evidence="1">A1-1</strain>
    </source>
</reference>
<name>A0A5M8PGW4_9LECA</name>
<evidence type="ECO:0000313" key="2">
    <source>
        <dbReference type="Proteomes" id="UP000324767"/>
    </source>
</evidence>
<dbReference type="AlphaFoldDB" id="A0A5M8PGW4"/>
<protein>
    <submittedName>
        <fullName evidence="1">Uncharacterized protein</fullName>
    </submittedName>
</protein>
<proteinExistence type="predicted"/>
<sequence>MHGALANMGLQLLHNTYNDIMHRIMHEGDGMLPKGTFEADSAGWELYTVNTNNHQQTWGVLGGALFALANWMSSTGNVGAAHFIIYDGDNEVGQGTLASSRGNMGAD</sequence>
<evidence type="ECO:0000313" key="1">
    <source>
        <dbReference type="EMBL" id="KAA6407892.1"/>
    </source>
</evidence>
<dbReference type="Proteomes" id="UP000324767">
    <property type="component" value="Unassembled WGS sequence"/>
</dbReference>
<comment type="caution">
    <text evidence="1">The sequence shown here is derived from an EMBL/GenBank/DDBJ whole genome shotgun (WGS) entry which is preliminary data.</text>
</comment>
<dbReference type="EMBL" id="VXIT01000015">
    <property type="protein sequence ID" value="KAA6407892.1"/>
    <property type="molecule type" value="Genomic_DNA"/>
</dbReference>
<organism evidence="1 2">
    <name type="scientific">Lasallia pustulata</name>
    <dbReference type="NCBI Taxonomy" id="136370"/>
    <lineage>
        <taxon>Eukaryota</taxon>
        <taxon>Fungi</taxon>
        <taxon>Dikarya</taxon>
        <taxon>Ascomycota</taxon>
        <taxon>Pezizomycotina</taxon>
        <taxon>Lecanoromycetes</taxon>
        <taxon>OSLEUM clade</taxon>
        <taxon>Umbilicariomycetidae</taxon>
        <taxon>Umbilicariales</taxon>
        <taxon>Umbilicariaceae</taxon>
        <taxon>Lasallia</taxon>
    </lineage>
</organism>